<feature type="region of interest" description="Disordered" evidence="1">
    <location>
        <begin position="258"/>
        <end position="287"/>
    </location>
</feature>
<evidence type="ECO:0000256" key="2">
    <source>
        <dbReference type="SAM" id="Phobius"/>
    </source>
</evidence>
<dbReference type="Proteomes" id="UP001500221">
    <property type="component" value="Unassembled WGS sequence"/>
</dbReference>
<keyword evidence="2" id="KW-0472">Membrane</keyword>
<gene>
    <name evidence="3" type="ORF">GCM10023340_32020</name>
</gene>
<accession>A0ABP9PTY9</accession>
<organism evidence="3 4">
    <name type="scientific">Nocardioides marinquilinus</name>
    <dbReference type="NCBI Taxonomy" id="1210400"/>
    <lineage>
        <taxon>Bacteria</taxon>
        <taxon>Bacillati</taxon>
        <taxon>Actinomycetota</taxon>
        <taxon>Actinomycetes</taxon>
        <taxon>Propionibacteriales</taxon>
        <taxon>Nocardioidaceae</taxon>
        <taxon>Nocardioides</taxon>
    </lineage>
</organism>
<feature type="transmembrane region" description="Helical" evidence="2">
    <location>
        <begin position="96"/>
        <end position="118"/>
    </location>
</feature>
<keyword evidence="2" id="KW-0812">Transmembrane</keyword>
<name>A0ABP9PTY9_9ACTN</name>
<protein>
    <submittedName>
        <fullName evidence="3">Uncharacterized protein</fullName>
    </submittedName>
</protein>
<proteinExistence type="predicted"/>
<keyword evidence="2" id="KW-1133">Transmembrane helix</keyword>
<dbReference type="EMBL" id="BAABKG010000004">
    <property type="protein sequence ID" value="GAA5152160.1"/>
    <property type="molecule type" value="Genomic_DNA"/>
</dbReference>
<reference evidence="4" key="1">
    <citation type="journal article" date="2019" name="Int. J. Syst. Evol. Microbiol.">
        <title>The Global Catalogue of Microorganisms (GCM) 10K type strain sequencing project: providing services to taxonomists for standard genome sequencing and annotation.</title>
        <authorList>
            <consortium name="The Broad Institute Genomics Platform"/>
            <consortium name="The Broad Institute Genome Sequencing Center for Infectious Disease"/>
            <person name="Wu L."/>
            <person name="Ma J."/>
        </authorList>
    </citation>
    <scope>NUCLEOTIDE SEQUENCE [LARGE SCALE GENOMIC DNA]</scope>
    <source>
        <strain evidence="4">JCM 18459</strain>
    </source>
</reference>
<evidence type="ECO:0000256" key="1">
    <source>
        <dbReference type="SAM" id="MobiDB-lite"/>
    </source>
</evidence>
<evidence type="ECO:0000313" key="4">
    <source>
        <dbReference type="Proteomes" id="UP001500221"/>
    </source>
</evidence>
<keyword evidence="4" id="KW-1185">Reference proteome</keyword>
<sequence>MLGGDSVLLATIETADGCELLDDVVRGTGPLWLCTDASGAVAAAYAPGSDGGRLYDVRPARPGAEGVAAGTGPEMSPAVVQEAWQRWWAQRRTASIELAIALVAFVAAGVLVVVVATADGRPATAAVVLLVLSGLVAVVSFLLAWGDDVRSVARARRVRAQLGGSWRPYEGRLQHRSWVELSGEAPSGSSTEHRWALVAGDDTRVLLDEDGPSSALSAVLDGNASVWVTGSLDGDPVVVVPFGPDLFITRTVRGERRRAQVEGRSSRLRPRSGHALETSPPLPRRGA</sequence>
<feature type="transmembrane region" description="Helical" evidence="2">
    <location>
        <begin position="124"/>
        <end position="146"/>
    </location>
</feature>
<dbReference type="RefSeq" id="WP_345460717.1">
    <property type="nucleotide sequence ID" value="NZ_BAABKG010000004.1"/>
</dbReference>
<evidence type="ECO:0000313" key="3">
    <source>
        <dbReference type="EMBL" id="GAA5152160.1"/>
    </source>
</evidence>
<comment type="caution">
    <text evidence="3">The sequence shown here is derived from an EMBL/GenBank/DDBJ whole genome shotgun (WGS) entry which is preliminary data.</text>
</comment>